<organism evidence="1 2">
    <name type="scientific">Litomosoides sigmodontis</name>
    <name type="common">Filarial nematode worm</name>
    <dbReference type="NCBI Taxonomy" id="42156"/>
    <lineage>
        <taxon>Eukaryota</taxon>
        <taxon>Metazoa</taxon>
        <taxon>Ecdysozoa</taxon>
        <taxon>Nematoda</taxon>
        <taxon>Chromadorea</taxon>
        <taxon>Rhabditida</taxon>
        <taxon>Spirurina</taxon>
        <taxon>Spiruromorpha</taxon>
        <taxon>Filarioidea</taxon>
        <taxon>Onchocercidae</taxon>
        <taxon>Litomosoides</taxon>
    </lineage>
</organism>
<dbReference type="OrthoDB" id="5787652at2759"/>
<reference evidence="1 2" key="1">
    <citation type="submission" date="2018-08" db="EMBL/GenBank/DDBJ databases">
        <authorList>
            <person name="Laetsch R D."/>
            <person name="Stevens L."/>
            <person name="Kumar S."/>
            <person name="Blaxter L. M."/>
        </authorList>
    </citation>
    <scope>NUCLEOTIDE SEQUENCE [LARGE SCALE GENOMIC DNA]</scope>
</reference>
<feature type="non-terminal residue" evidence="1">
    <location>
        <position position="1"/>
    </location>
</feature>
<name>A0A3P6T3I3_LITSI</name>
<evidence type="ECO:0000313" key="2">
    <source>
        <dbReference type="Proteomes" id="UP000277928"/>
    </source>
</evidence>
<accession>A0A3P6T3I3</accession>
<keyword evidence="2" id="KW-1185">Reference proteome</keyword>
<dbReference type="Proteomes" id="UP000277928">
    <property type="component" value="Unassembled WGS sequence"/>
</dbReference>
<dbReference type="SUPFAM" id="SSF53335">
    <property type="entry name" value="S-adenosyl-L-methionine-dependent methyltransferases"/>
    <property type="match status" value="1"/>
</dbReference>
<dbReference type="EMBL" id="UYRX01000457">
    <property type="protein sequence ID" value="VDK82492.1"/>
    <property type="molecule type" value="Genomic_DNA"/>
</dbReference>
<evidence type="ECO:0000313" key="1">
    <source>
        <dbReference type="EMBL" id="VDK82492.1"/>
    </source>
</evidence>
<protein>
    <submittedName>
        <fullName evidence="1">Uncharacterized protein</fullName>
    </submittedName>
</protein>
<sequence>WEAWLPQFSRTQPQCHAMAVLPADYQQIMLTAPFLTGSLRKTGGDVEYGRVLLVGLGARSIANFINYHLFRVEIDELVADEKEQYLDKVWLGNPTWKHITIADAREEDYNAVFIDACLNAICPPRRIIEMAVQLNKTLKECGVLIVNVNAPIKSLLHRTLKRVNDSLSKAYDCFMVANRNDRVAPLNAILLYWKLGSASGCQKIVFKINIYRAVVITRMTLLFPPVVKLYSIT</sequence>
<dbReference type="AlphaFoldDB" id="A0A3P6T3I3"/>
<gene>
    <name evidence="1" type="ORF">NLS_LOCUS5778</name>
</gene>
<dbReference type="InterPro" id="IPR029063">
    <property type="entry name" value="SAM-dependent_MTases_sf"/>
</dbReference>
<dbReference type="Gene3D" id="3.40.50.150">
    <property type="entry name" value="Vaccinia Virus protein VP39"/>
    <property type="match status" value="1"/>
</dbReference>
<proteinExistence type="predicted"/>